<dbReference type="Proteomes" id="UP000249590">
    <property type="component" value="Unassembled WGS sequence"/>
</dbReference>
<accession>A0A8B2NHL4</accession>
<dbReference type="SUPFAM" id="SSF53850">
    <property type="entry name" value="Periplasmic binding protein-like II"/>
    <property type="match status" value="1"/>
</dbReference>
<dbReference type="Gene3D" id="3.40.190.150">
    <property type="entry name" value="Bordetella uptake gene, domain 1"/>
    <property type="match status" value="1"/>
</dbReference>
<dbReference type="AlphaFoldDB" id="A0A8B2NHL4"/>
<dbReference type="CDD" id="cd07012">
    <property type="entry name" value="PBP2_Bug_TTT"/>
    <property type="match status" value="1"/>
</dbReference>
<comment type="similarity">
    <text evidence="1">Belongs to the UPF0065 (bug) family.</text>
</comment>
<name>A0A8B2NHL4_9HYPH</name>
<sequence length="316" mass="33565">MKRSAFFALAASAILCAAGTASAEDYPAKEITVIVNYGAGGATDLSTRTLAKAAEQHLGVPLKVVNRAGGAGTVGPTVLANSRNDGYTIGVTSFSPMAIQPNMREVPYKLEDFAFLAGTGRYRYGLAVRADSEFETFEDFVAKAKDGKVTISASGPPNNIALHQLAEATGGRFDWIPYPSGNDSAVALLAGEVDATAQNPTDIVKHVKSGEMRMLASLSPVRWFELPDVPTLQDLGYEIAIDSWSGLSAPAGTDPGKIEILQTAFSKAMSDPEVQAQFKNLGMDPDFMSGEDYRKFVVEGRETIGEQLKAIGMTAQ</sequence>
<dbReference type="PANTHER" id="PTHR42928:SF5">
    <property type="entry name" value="BLR1237 PROTEIN"/>
    <property type="match status" value="1"/>
</dbReference>
<keyword evidence="2" id="KW-0732">Signal</keyword>
<dbReference type="PANTHER" id="PTHR42928">
    <property type="entry name" value="TRICARBOXYLATE-BINDING PROTEIN"/>
    <property type="match status" value="1"/>
</dbReference>
<dbReference type="EMBL" id="QHHQ01000009">
    <property type="protein sequence ID" value="RAH97413.1"/>
    <property type="molecule type" value="Genomic_DNA"/>
</dbReference>
<dbReference type="InterPro" id="IPR042100">
    <property type="entry name" value="Bug_dom1"/>
</dbReference>
<dbReference type="OrthoDB" id="8970543at2"/>
<evidence type="ECO:0000256" key="1">
    <source>
        <dbReference type="ARBA" id="ARBA00006987"/>
    </source>
</evidence>
<feature type="signal peptide" evidence="2">
    <location>
        <begin position="1"/>
        <end position="23"/>
    </location>
</feature>
<evidence type="ECO:0000256" key="2">
    <source>
        <dbReference type="SAM" id="SignalP"/>
    </source>
</evidence>
<dbReference type="InterPro" id="IPR005064">
    <property type="entry name" value="BUG"/>
</dbReference>
<dbReference type="RefSeq" id="WP_111351990.1">
    <property type="nucleotide sequence ID" value="NZ_QHHQ01000009.1"/>
</dbReference>
<dbReference type="Gene3D" id="3.40.190.10">
    <property type="entry name" value="Periplasmic binding protein-like II"/>
    <property type="match status" value="1"/>
</dbReference>
<dbReference type="Pfam" id="PF03401">
    <property type="entry name" value="TctC"/>
    <property type="match status" value="1"/>
</dbReference>
<gene>
    <name evidence="3" type="ORF">DLJ53_29925</name>
</gene>
<comment type="caution">
    <text evidence="3">The sequence shown here is derived from an EMBL/GenBank/DDBJ whole genome shotgun (WGS) entry which is preliminary data.</text>
</comment>
<dbReference type="PIRSF" id="PIRSF017082">
    <property type="entry name" value="YflP"/>
    <property type="match status" value="1"/>
</dbReference>
<proteinExistence type="inferred from homology"/>
<organism evidence="3 4">
    <name type="scientific">Acuticoccus sediminis</name>
    <dbReference type="NCBI Taxonomy" id="2184697"/>
    <lineage>
        <taxon>Bacteria</taxon>
        <taxon>Pseudomonadati</taxon>
        <taxon>Pseudomonadota</taxon>
        <taxon>Alphaproteobacteria</taxon>
        <taxon>Hyphomicrobiales</taxon>
        <taxon>Amorphaceae</taxon>
        <taxon>Acuticoccus</taxon>
    </lineage>
</organism>
<protein>
    <submittedName>
        <fullName evidence="3">ABC transporter substrate-binding protein</fullName>
    </submittedName>
</protein>
<evidence type="ECO:0000313" key="3">
    <source>
        <dbReference type="EMBL" id="RAH97413.1"/>
    </source>
</evidence>
<reference evidence="3 4" key="1">
    <citation type="submission" date="2018-05" db="EMBL/GenBank/DDBJ databases">
        <title>Acuticoccus sediminis sp. nov., isolated from deep-sea sediment of Indian Ocean.</title>
        <authorList>
            <person name="Liu X."/>
            <person name="Lai Q."/>
            <person name="Du Y."/>
            <person name="Sun F."/>
            <person name="Zhang X."/>
            <person name="Wang S."/>
            <person name="Shao Z."/>
        </authorList>
    </citation>
    <scope>NUCLEOTIDE SEQUENCE [LARGE SCALE GENOMIC DNA]</scope>
    <source>
        <strain evidence="3 4">PTG4-2</strain>
    </source>
</reference>
<evidence type="ECO:0000313" key="4">
    <source>
        <dbReference type="Proteomes" id="UP000249590"/>
    </source>
</evidence>
<feature type="chain" id="PRO_5032417057" evidence="2">
    <location>
        <begin position="24"/>
        <end position="316"/>
    </location>
</feature>
<keyword evidence="4" id="KW-1185">Reference proteome</keyword>